<feature type="region of interest" description="Disordered" evidence="1">
    <location>
        <begin position="288"/>
        <end position="312"/>
    </location>
</feature>
<protein>
    <recommendedName>
        <fullName evidence="4">BTB domain-containing protein</fullName>
    </recommendedName>
</protein>
<dbReference type="Proteomes" id="UP000054549">
    <property type="component" value="Unassembled WGS sequence"/>
</dbReference>
<feature type="region of interest" description="Disordered" evidence="1">
    <location>
        <begin position="207"/>
        <end position="263"/>
    </location>
</feature>
<feature type="compositionally biased region" description="Polar residues" evidence="1">
    <location>
        <begin position="207"/>
        <end position="221"/>
    </location>
</feature>
<dbReference type="OrthoDB" id="3223099at2759"/>
<dbReference type="HOGENOM" id="CLU_912516_0_0_1"/>
<name>A0A0C2T215_AMAMK</name>
<dbReference type="InParanoid" id="A0A0C2T215"/>
<organism evidence="2 3">
    <name type="scientific">Amanita muscaria (strain Koide BX008)</name>
    <dbReference type="NCBI Taxonomy" id="946122"/>
    <lineage>
        <taxon>Eukaryota</taxon>
        <taxon>Fungi</taxon>
        <taxon>Dikarya</taxon>
        <taxon>Basidiomycota</taxon>
        <taxon>Agaricomycotina</taxon>
        <taxon>Agaricomycetes</taxon>
        <taxon>Agaricomycetidae</taxon>
        <taxon>Agaricales</taxon>
        <taxon>Pluteineae</taxon>
        <taxon>Amanitaceae</taxon>
        <taxon>Amanita</taxon>
    </lineage>
</organism>
<dbReference type="InterPro" id="IPR011333">
    <property type="entry name" value="SKP1/BTB/POZ_sf"/>
</dbReference>
<dbReference type="EMBL" id="KN818298">
    <property type="protein sequence ID" value="KIL60494.1"/>
    <property type="molecule type" value="Genomic_DNA"/>
</dbReference>
<proteinExistence type="predicted"/>
<accession>A0A0C2T215</accession>
<gene>
    <name evidence="2" type="ORF">M378DRAFT_919052</name>
</gene>
<reference evidence="2 3" key="1">
    <citation type="submission" date="2014-04" db="EMBL/GenBank/DDBJ databases">
        <title>Evolutionary Origins and Diversification of the Mycorrhizal Mutualists.</title>
        <authorList>
            <consortium name="DOE Joint Genome Institute"/>
            <consortium name="Mycorrhizal Genomics Consortium"/>
            <person name="Kohler A."/>
            <person name="Kuo A."/>
            <person name="Nagy L.G."/>
            <person name="Floudas D."/>
            <person name="Copeland A."/>
            <person name="Barry K.W."/>
            <person name="Cichocki N."/>
            <person name="Veneault-Fourrey C."/>
            <person name="LaButti K."/>
            <person name="Lindquist E.A."/>
            <person name="Lipzen A."/>
            <person name="Lundell T."/>
            <person name="Morin E."/>
            <person name="Murat C."/>
            <person name="Riley R."/>
            <person name="Ohm R."/>
            <person name="Sun H."/>
            <person name="Tunlid A."/>
            <person name="Henrissat B."/>
            <person name="Grigoriev I.V."/>
            <person name="Hibbett D.S."/>
            <person name="Martin F."/>
        </authorList>
    </citation>
    <scope>NUCLEOTIDE SEQUENCE [LARGE SCALE GENOMIC DNA]</scope>
    <source>
        <strain evidence="2 3">Koide BX008</strain>
    </source>
</reference>
<dbReference type="Gene3D" id="3.30.710.10">
    <property type="entry name" value="Potassium Channel Kv1.1, Chain A"/>
    <property type="match status" value="1"/>
</dbReference>
<evidence type="ECO:0000313" key="3">
    <source>
        <dbReference type="Proteomes" id="UP000054549"/>
    </source>
</evidence>
<feature type="compositionally biased region" description="Polar residues" evidence="1">
    <location>
        <begin position="252"/>
        <end position="263"/>
    </location>
</feature>
<evidence type="ECO:0000313" key="2">
    <source>
        <dbReference type="EMBL" id="KIL60494.1"/>
    </source>
</evidence>
<dbReference type="AlphaFoldDB" id="A0A0C2T215"/>
<evidence type="ECO:0000256" key="1">
    <source>
        <dbReference type="SAM" id="MobiDB-lite"/>
    </source>
</evidence>
<evidence type="ECO:0008006" key="4">
    <source>
        <dbReference type="Google" id="ProtNLM"/>
    </source>
</evidence>
<sequence>MANIEFRRHQRFWFSDGSFHLLVEKTLYRVHRYLFEMHAKNFPGITNASQDTDLALSSQTPYILDGVKQVDLDHLLAYLYPCDLVIEEAKTLAEWVSILTLALKWGFESLKAKAINKVAERASPIEKVVLGQQHDIPELLLPGYAALCQSSIPLSREEGARLGLDAVLNIYRVRQELWGTDIRPISTDEALEKVKLCIAISPSAVTQTTSPRQLPTPSGVPSSPFFDTIGKPSIPDTIEKPPIFDAREKSDSGQSDPTGSTETSIIGATTQLYQGDLKFKPTAPLDFSSGFGASTVQGQLPDASSIDRELSESDIRELSDIFGISDESKTLGS</sequence>
<keyword evidence="3" id="KW-1185">Reference proteome</keyword>